<evidence type="ECO:0000256" key="8">
    <source>
        <dbReference type="ARBA" id="ARBA00022798"/>
    </source>
</evidence>
<evidence type="ECO:0000256" key="4">
    <source>
        <dbReference type="ARBA" id="ARBA00005420"/>
    </source>
</evidence>
<organism evidence="27 28">
    <name type="scientific">Myodes glareolus</name>
    <name type="common">Bank vole</name>
    <name type="synonym">Clethrionomys glareolus</name>
    <dbReference type="NCBI Taxonomy" id="447135"/>
    <lineage>
        <taxon>Eukaryota</taxon>
        <taxon>Metazoa</taxon>
        <taxon>Chordata</taxon>
        <taxon>Craniata</taxon>
        <taxon>Vertebrata</taxon>
        <taxon>Euteleostomi</taxon>
        <taxon>Mammalia</taxon>
        <taxon>Eutheria</taxon>
        <taxon>Euarchontoglires</taxon>
        <taxon>Glires</taxon>
        <taxon>Rodentia</taxon>
        <taxon>Myomorpha</taxon>
        <taxon>Muroidea</taxon>
        <taxon>Cricetidae</taxon>
        <taxon>Arvicolinae</taxon>
        <taxon>Myodes</taxon>
    </lineage>
</organism>
<keyword evidence="11" id="KW-0443">Lipid metabolism</keyword>
<keyword evidence="28" id="KW-1185">Reference proteome</keyword>
<keyword evidence="9" id="KW-0256">Endoplasmic reticulum</keyword>
<evidence type="ECO:0000256" key="9">
    <source>
        <dbReference type="ARBA" id="ARBA00022824"/>
    </source>
</evidence>
<reference evidence="27 28" key="1">
    <citation type="journal article" date="2023" name="bioRxiv">
        <title>Conserved and derived expression patterns and positive selection on dental genes reveal complex evolutionary context of ever-growing rodent molars.</title>
        <authorList>
            <person name="Calamari Z.T."/>
            <person name="Song A."/>
            <person name="Cohen E."/>
            <person name="Akter M."/>
            <person name="Roy R.D."/>
            <person name="Hallikas O."/>
            <person name="Christensen M.M."/>
            <person name="Li P."/>
            <person name="Marangoni P."/>
            <person name="Jernvall J."/>
            <person name="Klein O.D."/>
        </authorList>
    </citation>
    <scope>NUCLEOTIDE SEQUENCE [LARGE SCALE GENOMIC DNA]</scope>
    <source>
        <strain evidence="27">V071</strain>
    </source>
</reference>
<evidence type="ECO:0000256" key="2">
    <source>
        <dbReference type="ARBA" id="ARBA00004771"/>
    </source>
</evidence>
<keyword evidence="13" id="KW-0325">Glycoprotein</keyword>
<feature type="region of interest" description="Disordered" evidence="25">
    <location>
        <begin position="1"/>
        <end position="81"/>
    </location>
</feature>
<evidence type="ECO:0000256" key="10">
    <source>
        <dbReference type="ARBA" id="ARBA00022989"/>
    </source>
</evidence>
<comment type="similarity">
    <text evidence="4">Belongs to the diacylglycerol acyltransferase family.</text>
</comment>
<keyword evidence="5" id="KW-0444">Lipid biosynthesis</keyword>
<comment type="subcellular location">
    <subcellularLocation>
        <location evidence="1">Endoplasmic reticulum membrane</location>
        <topology evidence="1">Multi-pass membrane protein</topology>
    </subcellularLocation>
</comment>
<comment type="pathway">
    <text evidence="3">Lipid metabolism.</text>
</comment>
<dbReference type="PANTHER" id="PTHR12317">
    <property type="entry name" value="DIACYLGLYCEROL O-ACYLTRANSFERASE"/>
    <property type="match status" value="1"/>
</dbReference>
<feature type="transmembrane region" description="Helical" evidence="26">
    <location>
        <begin position="102"/>
        <end position="122"/>
    </location>
</feature>
<dbReference type="PANTHER" id="PTHR12317:SF26">
    <property type="entry name" value="2-ACYLGLYCEROL O-ACYLTRANSFERASE 1"/>
    <property type="match status" value="1"/>
</dbReference>
<dbReference type="EMBL" id="JBBHLL010000084">
    <property type="protein sequence ID" value="KAK7818862.1"/>
    <property type="molecule type" value="Genomic_DNA"/>
</dbReference>
<evidence type="ECO:0000256" key="1">
    <source>
        <dbReference type="ARBA" id="ARBA00004477"/>
    </source>
</evidence>
<evidence type="ECO:0000256" key="12">
    <source>
        <dbReference type="ARBA" id="ARBA00023136"/>
    </source>
</evidence>
<evidence type="ECO:0000313" key="27">
    <source>
        <dbReference type="EMBL" id="KAK7818862.1"/>
    </source>
</evidence>
<dbReference type="CDD" id="cd07987">
    <property type="entry name" value="LPLAT_MGAT-like"/>
    <property type="match status" value="1"/>
</dbReference>
<evidence type="ECO:0000256" key="7">
    <source>
        <dbReference type="ARBA" id="ARBA00022692"/>
    </source>
</evidence>
<keyword evidence="8" id="KW-0319">Glycerol metabolism</keyword>
<evidence type="ECO:0000256" key="21">
    <source>
        <dbReference type="ARBA" id="ARBA00047737"/>
    </source>
</evidence>
<comment type="catalytic activity">
    <reaction evidence="17">
        <text>a 2-acylglycerol + an acyl-CoA = a 2,3-diacyl-sn-glycerol + CoA</text>
        <dbReference type="Rhea" id="RHEA:38467"/>
        <dbReference type="ChEBI" id="CHEBI:17389"/>
        <dbReference type="ChEBI" id="CHEBI:57287"/>
        <dbReference type="ChEBI" id="CHEBI:58342"/>
        <dbReference type="ChEBI" id="CHEBI:75524"/>
    </reaction>
    <physiologicalReaction direction="left-to-right" evidence="17">
        <dbReference type="Rhea" id="RHEA:38468"/>
    </physiologicalReaction>
</comment>
<name>A0AAW0IWV0_MYOGA</name>
<dbReference type="AlphaFoldDB" id="A0AAW0IWV0"/>
<keyword evidence="14" id="KW-0012">Acyltransferase</keyword>
<evidence type="ECO:0000256" key="11">
    <source>
        <dbReference type="ARBA" id="ARBA00023098"/>
    </source>
</evidence>
<comment type="catalytic activity">
    <reaction evidence="18">
        <text>a 1-acylglycerol + an acyl-CoA = a 1,3-diacylglycerol + CoA</text>
        <dbReference type="Rhea" id="RHEA:77571"/>
        <dbReference type="ChEBI" id="CHEBI:35759"/>
        <dbReference type="ChEBI" id="CHEBI:47777"/>
        <dbReference type="ChEBI" id="CHEBI:57287"/>
        <dbReference type="ChEBI" id="CHEBI:58342"/>
    </reaction>
    <physiologicalReaction direction="left-to-right" evidence="18">
        <dbReference type="Rhea" id="RHEA:77572"/>
    </physiologicalReaction>
</comment>
<evidence type="ECO:0000256" key="20">
    <source>
        <dbReference type="ARBA" id="ARBA00043704"/>
    </source>
</evidence>
<dbReference type="GO" id="GO:0019432">
    <property type="term" value="P:triglyceride biosynthetic process"/>
    <property type="evidence" value="ECO:0007669"/>
    <property type="project" value="TreeGrafter"/>
</dbReference>
<dbReference type="GO" id="GO:0004144">
    <property type="term" value="F:diacylglycerol O-acyltransferase activity"/>
    <property type="evidence" value="ECO:0007669"/>
    <property type="project" value="TreeGrafter"/>
</dbReference>
<evidence type="ECO:0000256" key="14">
    <source>
        <dbReference type="ARBA" id="ARBA00023315"/>
    </source>
</evidence>
<comment type="catalytic activity">
    <reaction evidence="19">
        <text>a 1-acylglycerol + an acyl-CoA = a 1,2-diacylglycerol + CoA</text>
        <dbReference type="Rhea" id="RHEA:39943"/>
        <dbReference type="ChEBI" id="CHEBI:35759"/>
        <dbReference type="ChEBI" id="CHEBI:49172"/>
        <dbReference type="ChEBI" id="CHEBI:57287"/>
        <dbReference type="ChEBI" id="CHEBI:58342"/>
    </reaction>
    <physiologicalReaction direction="left-to-right" evidence="19">
        <dbReference type="Rhea" id="RHEA:39944"/>
    </physiologicalReaction>
</comment>
<gene>
    <name evidence="27" type="ORF">U0070_001065</name>
</gene>
<comment type="pathway">
    <text evidence="2">Glycerolipid metabolism; triacylglycerol biosynthesis.</text>
</comment>
<evidence type="ECO:0000256" key="22">
    <source>
        <dbReference type="ARBA" id="ARBA00049073"/>
    </source>
</evidence>
<dbReference type="Proteomes" id="UP001488838">
    <property type="component" value="Unassembled WGS sequence"/>
</dbReference>
<comment type="catalytic activity">
    <reaction evidence="20">
        <text>a 2-acylglycerol + an acyl-CoA = a 1,2-diacylglycerol + CoA</text>
        <dbReference type="Rhea" id="RHEA:16741"/>
        <dbReference type="ChEBI" id="CHEBI:17389"/>
        <dbReference type="ChEBI" id="CHEBI:49172"/>
        <dbReference type="ChEBI" id="CHEBI:57287"/>
        <dbReference type="ChEBI" id="CHEBI:58342"/>
        <dbReference type="EC" id="2.3.1.22"/>
    </reaction>
    <physiologicalReaction direction="left-to-right" evidence="20">
        <dbReference type="Rhea" id="RHEA:16742"/>
    </physiologicalReaction>
</comment>
<dbReference type="GO" id="GO:0006651">
    <property type="term" value="P:diacylglycerol biosynthetic process"/>
    <property type="evidence" value="ECO:0007669"/>
    <property type="project" value="TreeGrafter"/>
</dbReference>
<feature type="compositionally biased region" description="Basic and acidic residues" evidence="25">
    <location>
        <begin position="9"/>
        <end position="21"/>
    </location>
</feature>
<dbReference type="GO" id="GO:0003846">
    <property type="term" value="F:2-acylglycerol O-acyltransferase activity"/>
    <property type="evidence" value="ECO:0007669"/>
    <property type="project" value="UniProtKB-EC"/>
</dbReference>
<sequence>MELFGSKEGVGKGRKAVDRMNKWSNPGGDPDPSEWVGGRLTSPRIPRVLRRAAQGTRGTEEPQHPASAPPQEKFRPRPLELPPGRVEFAPLNTPLARRLQRVAVLQWVVTFILIAQTLKAWLATVHSVPLWTPKGHCIQQPVLPLSPQAPSTISHATLTVTRDEQEEQRNPGSKLSLQAKEGKNLFNGEVTGGRSHLACPSLAAPVCTGVMVLLIVYNYWYIYIPYLIWLYFDWQTPEQGGRRSNWVKNWTVWRHFKDYFPLHLNKTQDLDPRQNYIFGFHPHGIFATGAFGNFCINYSDFKKQFPDFTPYLHSLVCFFKVPFGREYVMSMGVVPVSKKSISHVLSKDGGGNISIIVLGGARESLEAHPGNMHTQPLSRHTGVFLKIQLCTHSHTQANQHFPSVPKTCVLPSCPARASLVPVFSFGENELFKQINNPEGSWLRMVQEKLKKSTGITLPLCYARGIFQNNFGLVPYRKPIYTIVGRPIPVRRTPHPTQEQTDQLHQTYLEELKKLFDEHKGKYGIPEHKTLVFK</sequence>
<proteinExistence type="inferred from homology"/>
<dbReference type="GO" id="GO:0005789">
    <property type="term" value="C:endoplasmic reticulum membrane"/>
    <property type="evidence" value="ECO:0007669"/>
    <property type="project" value="UniProtKB-SubCell"/>
</dbReference>
<feature type="transmembrane region" description="Helical" evidence="26">
    <location>
        <begin position="210"/>
        <end position="232"/>
    </location>
</feature>
<keyword evidence="6" id="KW-0808">Transferase</keyword>
<evidence type="ECO:0000256" key="3">
    <source>
        <dbReference type="ARBA" id="ARBA00005189"/>
    </source>
</evidence>
<accession>A0AAW0IWV0</accession>
<evidence type="ECO:0000256" key="16">
    <source>
        <dbReference type="ARBA" id="ARBA00043656"/>
    </source>
</evidence>
<dbReference type="GO" id="GO:0006071">
    <property type="term" value="P:glycerol metabolic process"/>
    <property type="evidence" value="ECO:0007669"/>
    <property type="project" value="UniProtKB-KW"/>
</dbReference>
<evidence type="ECO:0000256" key="26">
    <source>
        <dbReference type="SAM" id="Phobius"/>
    </source>
</evidence>
<keyword evidence="12 26" id="KW-0472">Membrane</keyword>
<keyword evidence="7 26" id="KW-0812">Transmembrane</keyword>
<keyword evidence="10 26" id="KW-1133">Transmembrane helix</keyword>
<comment type="catalytic activity">
    <reaction evidence="21">
        <text>a 3-acyl-sn-glycerol + an acyl-CoA = a 1,3-diacyl-sn-glycerol + CoA</text>
        <dbReference type="Rhea" id="RHEA:77555"/>
        <dbReference type="ChEBI" id="CHEBI:57287"/>
        <dbReference type="ChEBI" id="CHEBI:58342"/>
        <dbReference type="ChEBI" id="CHEBI:64760"/>
        <dbReference type="ChEBI" id="CHEBI:77272"/>
    </reaction>
    <physiologicalReaction direction="left-to-right" evidence="21">
        <dbReference type="Rhea" id="RHEA:77556"/>
    </physiologicalReaction>
</comment>
<evidence type="ECO:0000256" key="18">
    <source>
        <dbReference type="ARBA" id="ARBA00043685"/>
    </source>
</evidence>
<evidence type="ECO:0000256" key="17">
    <source>
        <dbReference type="ARBA" id="ARBA00043663"/>
    </source>
</evidence>
<evidence type="ECO:0000256" key="6">
    <source>
        <dbReference type="ARBA" id="ARBA00022679"/>
    </source>
</evidence>
<protein>
    <recommendedName>
        <fullName evidence="23">2-acylglycerol O-acyltransferase 1</fullName>
        <ecNumber evidence="15">2.3.1.22</ecNumber>
    </recommendedName>
    <alternativeName>
        <fullName evidence="24">Monoacylglycerol O-acyltransferase 1</fullName>
    </alternativeName>
</protein>
<evidence type="ECO:0000256" key="5">
    <source>
        <dbReference type="ARBA" id="ARBA00022516"/>
    </source>
</evidence>
<dbReference type="InterPro" id="IPR007130">
    <property type="entry name" value="DAGAT"/>
</dbReference>
<dbReference type="EC" id="2.3.1.22" evidence="15"/>
<evidence type="ECO:0000256" key="19">
    <source>
        <dbReference type="ARBA" id="ARBA00043696"/>
    </source>
</evidence>
<evidence type="ECO:0000256" key="15">
    <source>
        <dbReference type="ARBA" id="ARBA00039151"/>
    </source>
</evidence>
<evidence type="ECO:0000256" key="13">
    <source>
        <dbReference type="ARBA" id="ARBA00023180"/>
    </source>
</evidence>
<comment type="catalytic activity">
    <reaction evidence="16">
        <text>a 2-acylglycerol + an acyl-CoA = a 1,2-diacyl-sn-glycerol + CoA</text>
        <dbReference type="Rhea" id="RHEA:32947"/>
        <dbReference type="ChEBI" id="CHEBI:17389"/>
        <dbReference type="ChEBI" id="CHEBI:17815"/>
        <dbReference type="ChEBI" id="CHEBI:57287"/>
        <dbReference type="ChEBI" id="CHEBI:58342"/>
    </reaction>
    <physiologicalReaction direction="left-to-right" evidence="16">
        <dbReference type="Rhea" id="RHEA:32948"/>
    </physiologicalReaction>
</comment>
<dbReference type="Pfam" id="PF03982">
    <property type="entry name" value="DAGAT"/>
    <property type="match status" value="2"/>
</dbReference>
<evidence type="ECO:0000256" key="25">
    <source>
        <dbReference type="SAM" id="MobiDB-lite"/>
    </source>
</evidence>
<evidence type="ECO:0000256" key="23">
    <source>
        <dbReference type="ARBA" id="ARBA00049746"/>
    </source>
</evidence>
<comment type="caution">
    <text evidence="27">The sequence shown here is derived from an EMBL/GenBank/DDBJ whole genome shotgun (WGS) entry which is preliminary data.</text>
</comment>
<evidence type="ECO:0000313" key="28">
    <source>
        <dbReference type="Proteomes" id="UP001488838"/>
    </source>
</evidence>
<evidence type="ECO:0000256" key="24">
    <source>
        <dbReference type="ARBA" id="ARBA00049794"/>
    </source>
</evidence>
<comment type="catalytic activity">
    <reaction evidence="22">
        <text>a 1-acyl-sn-glycerol + an acyl-CoA = a 1,3-diacyl-sn-glycerol + CoA</text>
        <dbReference type="Rhea" id="RHEA:77559"/>
        <dbReference type="ChEBI" id="CHEBI:57287"/>
        <dbReference type="ChEBI" id="CHEBI:58342"/>
        <dbReference type="ChEBI" id="CHEBI:64683"/>
        <dbReference type="ChEBI" id="CHEBI:77272"/>
    </reaction>
    <physiologicalReaction direction="left-to-right" evidence="22">
        <dbReference type="Rhea" id="RHEA:77560"/>
    </physiologicalReaction>
</comment>